<keyword evidence="9" id="KW-1185">Reference proteome</keyword>
<dbReference type="InterPro" id="IPR001789">
    <property type="entry name" value="Sig_transdc_resp-reg_receiver"/>
</dbReference>
<feature type="domain" description="HTH araC/xylS-type" evidence="6">
    <location>
        <begin position="151"/>
        <end position="249"/>
    </location>
</feature>
<evidence type="ECO:0000256" key="2">
    <source>
        <dbReference type="ARBA" id="ARBA00023015"/>
    </source>
</evidence>
<evidence type="ECO:0000259" key="6">
    <source>
        <dbReference type="PROSITE" id="PS01124"/>
    </source>
</evidence>
<keyword evidence="4" id="KW-0804">Transcription</keyword>
<dbReference type="RefSeq" id="WP_090661040.1">
    <property type="nucleotide sequence ID" value="NZ_FOXQ01000011.1"/>
</dbReference>
<sequence length="257" mass="29152">MKPVILLVEDNVEILDFIESNLLDLYDIKKTINGKAALDVLRNEVIDLIVSDVMMPVMDGFELCSIIKSDVELSHLPVVLLTAKNTLQAKIEGLELGADVYIEKPFSPKYLKTQIASLLANRNKVKQFFANSPLVALKTIAHTKSDEHFLDKVNEVIVEHLQDTGLDVDRLAKFMNMSRPTFYRKINSISNLTPNDLINLTRLKKAAELMAEGHNVNEVSEIVGYNSPKIFSKNFEKQFGIMPSEYIHHRLKEKSDR</sequence>
<reference evidence="8 9" key="1">
    <citation type="submission" date="2016-10" db="EMBL/GenBank/DDBJ databases">
        <authorList>
            <person name="de Groot N.N."/>
        </authorList>
    </citation>
    <scope>NUCLEOTIDE SEQUENCE [LARGE SCALE GENOMIC DNA]</scope>
    <source>
        <strain evidence="8 9">DSM 28286</strain>
    </source>
</reference>
<feature type="domain" description="Response regulatory" evidence="7">
    <location>
        <begin position="4"/>
        <end position="119"/>
    </location>
</feature>
<keyword evidence="3" id="KW-0238">DNA-binding</keyword>
<keyword evidence="1 5" id="KW-0597">Phosphoprotein</keyword>
<evidence type="ECO:0000256" key="1">
    <source>
        <dbReference type="ARBA" id="ARBA00022553"/>
    </source>
</evidence>
<dbReference type="GO" id="GO:0000155">
    <property type="term" value="F:phosphorelay sensor kinase activity"/>
    <property type="evidence" value="ECO:0007669"/>
    <property type="project" value="TreeGrafter"/>
</dbReference>
<dbReference type="AlphaFoldDB" id="A0A1I5YBL4"/>
<dbReference type="SMART" id="SM00448">
    <property type="entry name" value="REC"/>
    <property type="match status" value="1"/>
</dbReference>
<dbReference type="STRING" id="1465490.SAMN05444277_11190"/>
<dbReference type="Pfam" id="PF00072">
    <property type="entry name" value="Response_reg"/>
    <property type="match status" value="1"/>
</dbReference>
<dbReference type="PANTHER" id="PTHR43547:SF2">
    <property type="entry name" value="HYBRID SIGNAL TRANSDUCTION HISTIDINE KINASE C"/>
    <property type="match status" value="1"/>
</dbReference>
<dbReference type="InterPro" id="IPR009057">
    <property type="entry name" value="Homeodomain-like_sf"/>
</dbReference>
<dbReference type="Gene3D" id="3.40.50.2300">
    <property type="match status" value="1"/>
</dbReference>
<dbReference type="SUPFAM" id="SSF52172">
    <property type="entry name" value="CheY-like"/>
    <property type="match status" value="1"/>
</dbReference>
<dbReference type="PANTHER" id="PTHR43547">
    <property type="entry name" value="TWO-COMPONENT HISTIDINE KINASE"/>
    <property type="match status" value="1"/>
</dbReference>
<dbReference type="Pfam" id="PF12833">
    <property type="entry name" value="HTH_18"/>
    <property type="match status" value="1"/>
</dbReference>
<protein>
    <submittedName>
        <fullName evidence="8">Helix-turn-helix domain-containing protein</fullName>
    </submittedName>
</protein>
<dbReference type="InterPro" id="IPR020449">
    <property type="entry name" value="Tscrpt_reg_AraC-type_HTH"/>
</dbReference>
<dbReference type="SUPFAM" id="SSF46689">
    <property type="entry name" value="Homeodomain-like"/>
    <property type="match status" value="1"/>
</dbReference>
<evidence type="ECO:0000313" key="8">
    <source>
        <dbReference type="EMBL" id="SFQ41588.1"/>
    </source>
</evidence>
<proteinExistence type="predicted"/>
<accession>A0A1I5YBL4</accession>
<evidence type="ECO:0000256" key="5">
    <source>
        <dbReference type="PROSITE-ProRule" id="PRU00169"/>
    </source>
</evidence>
<dbReference type="Proteomes" id="UP000199031">
    <property type="component" value="Unassembled WGS sequence"/>
</dbReference>
<evidence type="ECO:0000256" key="3">
    <source>
        <dbReference type="ARBA" id="ARBA00023125"/>
    </source>
</evidence>
<dbReference type="PROSITE" id="PS50110">
    <property type="entry name" value="RESPONSE_REGULATORY"/>
    <property type="match status" value="1"/>
</dbReference>
<evidence type="ECO:0000256" key="4">
    <source>
        <dbReference type="ARBA" id="ARBA00023163"/>
    </source>
</evidence>
<evidence type="ECO:0000313" key="9">
    <source>
        <dbReference type="Proteomes" id="UP000199031"/>
    </source>
</evidence>
<feature type="modified residue" description="4-aspartylphosphate" evidence="5">
    <location>
        <position position="52"/>
    </location>
</feature>
<keyword evidence="2" id="KW-0805">Transcription regulation</keyword>
<dbReference type="CDD" id="cd17574">
    <property type="entry name" value="REC_OmpR"/>
    <property type="match status" value="1"/>
</dbReference>
<dbReference type="Gene3D" id="1.10.10.60">
    <property type="entry name" value="Homeodomain-like"/>
    <property type="match status" value="1"/>
</dbReference>
<dbReference type="SMART" id="SM00342">
    <property type="entry name" value="HTH_ARAC"/>
    <property type="match status" value="1"/>
</dbReference>
<dbReference type="EMBL" id="FOXQ01000011">
    <property type="protein sequence ID" value="SFQ41588.1"/>
    <property type="molecule type" value="Genomic_DNA"/>
</dbReference>
<gene>
    <name evidence="8" type="ORF">SAMN05444277_11190</name>
</gene>
<dbReference type="GO" id="GO:0043565">
    <property type="term" value="F:sequence-specific DNA binding"/>
    <property type="evidence" value="ECO:0007669"/>
    <property type="project" value="InterPro"/>
</dbReference>
<dbReference type="PRINTS" id="PR00032">
    <property type="entry name" value="HTHARAC"/>
</dbReference>
<dbReference type="InterPro" id="IPR018060">
    <property type="entry name" value="HTH_AraC"/>
</dbReference>
<dbReference type="PROSITE" id="PS01124">
    <property type="entry name" value="HTH_ARAC_FAMILY_2"/>
    <property type="match status" value="1"/>
</dbReference>
<dbReference type="OrthoDB" id="9809670at2"/>
<organism evidence="8 9">
    <name type="scientific">Parafilimonas terrae</name>
    <dbReference type="NCBI Taxonomy" id="1465490"/>
    <lineage>
        <taxon>Bacteria</taxon>
        <taxon>Pseudomonadati</taxon>
        <taxon>Bacteroidota</taxon>
        <taxon>Chitinophagia</taxon>
        <taxon>Chitinophagales</taxon>
        <taxon>Chitinophagaceae</taxon>
        <taxon>Parafilimonas</taxon>
    </lineage>
</organism>
<dbReference type="InterPro" id="IPR011006">
    <property type="entry name" value="CheY-like_superfamily"/>
</dbReference>
<evidence type="ECO:0000259" key="7">
    <source>
        <dbReference type="PROSITE" id="PS50110"/>
    </source>
</evidence>
<name>A0A1I5YBL4_9BACT</name>
<dbReference type="GO" id="GO:0003700">
    <property type="term" value="F:DNA-binding transcription factor activity"/>
    <property type="evidence" value="ECO:0007669"/>
    <property type="project" value="InterPro"/>
</dbReference>